<evidence type="ECO:0000256" key="2">
    <source>
        <dbReference type="ARBA" id="ARBA00006164"/>
    </source>
</evidence>
<evidence type="ECO:0000313" key="9">
    <source>
        <dbReference type="Proteomes" id="UP001163046"/>
    </source>
</evidence>
<protein>
    <recommendedName>
        <fullName evidence="7">Pre-mRNA-splicing factor 38</fullName>
    </recommendedName>
</protein>
<keyword evidence="3 7" id="KW-0507">mRNA processing</keyword>
<accession>A0A9W9YFF0</accession>
<name>A0A9W9YFF0_9CNID</name>
<reference evidence="8" key="1">
    <citation type="submission" date="2023-01" db="EMBL/GenBank/DDBJ databases">
        <title>Genome assembly of the deep-sea coral Lophelia pertusa.</title>
        <authorList>
            <person name="Herrera S."/>
            <person name="Cordes E."/>
        </authorList>
    </citation>
    <scope>NUCLEOTIDE SEQUENCE</scope>
    <source>
        <strain evidence="8">USNM1676648</strain>
        <tissue evidence="8">Polyp</tissue>
    </source>
</reference>
<gene>
    <name evidence="8" type="primary">PRPF38B_3</name>
    <name evidence="8" type="ORF">OS493_005904</name>
</gene>
<proteinExistence type="inferred from homology"/>
<evidence type="ECO:0000256" key="6">
    <source>
        <dbReference type="ARBA" id="ARBA00023242"/>
    </source>
</evidence>
<evidence type="ECO:0000256" key="7">
    <source>
        <dbReference type="RuleBase" id="RU367025"/>
    </source>
</evidence>
<dbReference type="OrthoDB" id="3881at2759"/>
<comment type="caution">
    <text evidence="8">The sequence shown here is derived from an EMBL/GenBank/DDBJ whole genome shotgun (WGS) entry which is preliminary data.</text>
</comment>
<dbReference type="Pfam" id="PF03371">
    <property type="entry name" value="PRP38"/>
    <property type="match status" value="1"/>
</dbReference>
<dbReference type="Proteomes" id="UP001163046">
    <property type="component" value="Unassembled WGS sequence"/>
</dbReference>
<dbReference type="AlphaFoldDB" id="A0A9W9YFF0"/>
<dbReference type="EMBL" id="MU827779">
    <property type="protein sequence ID" value="KAJ7339506.1"/>
    <property type="molecule type" value="Genomic_DNA"/>
</dbReference>
<keyword evidence="9" id="KW-1185">Reference proteome</keyword>
<comment type="similarity">
    <text evidence="2 7">Belongs to the PRP38 family.</text>
</comment>
<keyword evidence="6 7" id="KW-0539">Nucleus</keyword>
<evidence type="ECO:0000256" key="1">
    <source>
        <dbReference type="ARBA" id="ARBA00004123"/>
    </source>
</evidence>
<dbReference type="GO" id="GO:0005681">
    <property type="term" value="C:spliceosomal complex"/>
    <property type="evidence" value="ECO:0007669"/>
    <property type="project" value="UniProtKB-KW"/>
</dbReference>
<evidence type="ECO:0000313" key="8">
    <source>
        <dbReference type="EMBL" id="KAJ7339506.1"/>
    </source>
</evidence>
<comment type="function">
    <text evidence="7">Required for pre-mRNA splicing.</text>
</comment>
<dbReference type="GO" id="GO:0000398">
    <property type="term" value="P:mRNA splicing, via spliceosome"/>
    <property type="evidence" value="ECO:0007669"/>
    <property type="project" value="UniProtKB-UniRule"/>
</dbReference>
<dbReference type="InterPro" id="IPR005037">
    <property type="entry name" value="PRP38"/>
</dbReference>
<comment type="subcellular location">
    <subcellularLocation>
        <location evidence="1 7">Nucleus</location>
    </subcellularLocation>
</comment>
<keyword evidence="5 7" id="KW-0508">mRNA splicing</keyword>
<dbReference type="PANTHER" id="PTHR23142">
    <property type="entry name" value="PRE-MRNA-SPLICING FACTOR 38A-RELATED"/>
    <property type="match status" value="1"/>
</dbReference>
<sequence>MFIRYCQPPAKLWEWMEPYLEDEEAAVSIADCRPSDIVLQQAALPEEVDPKAGGGCTMTIGQMVRSFLLKLEWYGTLFPRIPVPVQKDLEVKLRGKGLCDDHKRNAPRGLGRGGGFCQAHAWRKVGESWLETGN</sequence>
<evidence type="ECO:0000256" key="3">
    <source>
        <dbReference type="ARBA" id="ARBA00022664"/>
    </source>
</evidence>
<keyword evidence="4 7" id="KW-0747">Spliceosome</keyword>
<evidence type="ECO:0000256" key="4">
    <source>
        <dbReference type="ARBA" id="ARBA00022728"/>
    </source>
</evidence>
<organism evidence="8 9">
    <name type="scientific">Desmophyllum pertusum</name>
    <dbReference type="NCBI Taxonomy" id="174260"/>
    <lineage>
        <taxon>Eukaryota</taxon>
        <taxon>Metazoa</taxon>
        <taxon>Cnidaria</taxon>
        <taxon>Anthozoa</taxon>
        <taxon>Hexacorallia</taxon>
        <taxon>Scleractinia</taxon>
        <taxon>Caryophylliina</taxon>
        <taxon>Caryophylliidae</taxon>
        <taxon>Desmophyllum</taxon>
    </lineage>
</organism>
<evidence type="ECO:0000256" key="5">
    <source>
        <dbReference type="ARBA" id="ARBA00023187"/>
    </source>
</evidence>